<comment type="caution">
    <text evidence="2">The sequence shown here is derived from an EMBL/GenBank/DDBJ whole genome shotgun (WGS) entry which is preliminary data.</text>
</comment>
<name>A0AAN8H3X7_9TELE</name>
<dbReference type="Proteomes" id="UP001335648">
    <property type="component" value="Unassembled WGS sequence"/>
</dbReference>
<dbReference type="AlphaFoldDB" id="A0AAN8H3X7"/>
<proteinExistence type="predicted"/>
<accession>A0AAN8H3X7</accession>
<protein>
    <submittedName>
        <fullName evidence="2">Uncharacterized protein</fullName>
    </submittedName>
</protein>
<feature type="region of interest" description="Disordered" evidence="1">
    <location>
        <begin position="105"/>
        <end position="125"/>
    </location>
</feature>
<evidence type="ECO:0000313" key="2">
    <source>
        <dbReference type="EMBL" id="KAK5901523.1"/>
    </source>
</evidence>
<reference evidence="2 3" key="1">
    <citation type="journal article" date="2023" name="Mol. Biol. Evol.">
        <title>Genomics of Secondarily Temperate Adaptation in the Only Non-Antarctic Icefish.</title>
        <authorList>
            <person name="Rivera-Colon A.G."/>
            <person name="Rayamajhi N."/>
            <person name="Minhas B.F."/>
            <person name="Madrigal G."/>
            <person name="Bilyk K.T."/>
            <person name="Yoon V."/>
            <person name="Hune M."/>
            <person name="Gregory S."/>
            <person name="Cheng C.H.C."/>
            <person name="Catchen J.M."/>
        </authorList>
    </citation>
    <scope>NUCLEOTIDE SEQUENCE [LARGE SCALE GENOMIC DNA]</scope>
    <source>
        <strain evidence="2">JC2023a</strain>
    </source>
</reference>
<gene>
    <name evidence="2" type="ORF">CesoFtcFv8_006882</name>
</gene>
<evidence type="ECO:0000256" key="1">
    <source>
        <dbReference type="SAM" id="MobiDB-lite"/>
    </source>
</evidence>
<dbReference type="EMBL" id="JAULUE010002051">
    <property type="protein sequence ID" value="KAK5901523.1"/>
    <property type="molecule type" value="Genomic_DNA"/>
</dbReference>
<sequence length="164" mass="17500">MSAASRSLKAFWVRGSSSWSRKLFTTGIPENGKSPVPFLRVVVSAVVHVGHVLVGHVLVGHVLAAHALPVVHRSVRNDLNLPLAGPFHLPPGSLSAEGLVHGGAHAHFPAVRPPDDQELSSPDPPQISPLRLFRKVIQLRLWRANFLSPNDPTAANVSGGQTLA</sequence>
<keyword evidence="3" id="KW-1185">Reference proteome</keyword>
<evidence type="ECO:0000313" key="3">
    <source>
        <dbReference type="Proteomes" id="UP001335648"/>
    </source>
</evidence>
<organism evidence="2 3">
    <name type="scientific">Champsocephalus esox</name>
    <name type="common">pike icefish</name>
    <dbReference type="NCBI Taxonomy" id="159716"/>
    <lineage>
        <taxon>Eukaryota</taxon>
        <taxon>Metazoa</taxon>
        <taxon>Chordata</taxon>
        <taxon>Craniata</taxon>
        <taxon>Vertebrata</taxon>
        <taxon>Euteleostomi</taxon>
        <taxon>Actinopterygii</taxon>
        <taxon>Neopterygii</taxon>
        <taxon>Teleostei</taxon>
        <taxon>Neoteleostei</taxon>
        <taxon>Acanthomorphata</taxon>
        <taxon>Eupercaria</taxon>
        <taxon>Perciformes</taxon>
        <taxon>Notothenioidei</taxon>
        <taxon>Channichthyidae</taxon>
        <taxon>Champsocephalus</taxon>
    </lineage>
</organism>